<comment type="caution">
    <text evidence="2">The sequence shown here is derived from an EMBL/GenBank/DDBJ whole genome shotgun (WGS) entry which is preliminary data.</text>
</comment>
<evidence type="ECO:0000256" key="1">
    <source>
        <dbReference type="SAM" id="MobiDB-lite"/>
    </source>
</evidence>
<accession>A0A4S4L551</accession>
<name>A0A4S4L551_9AGAM</name>
<proteinExistence type="predicted"/>
<evidence type="ECO:0000313" key="2">
    <source>
        <dbReference type="EMBL" id="THH06494.1"/>
    </source>
</evidence>
<evidence type="ECO:0000313" key="3">
    <source>
        <dbReference type="Proteomes" id="UP000308199"/>
    </source>
</evidence>
<feature type="compositionally biased region" description="Low complexity" evidence="1">
    <location>
        <begin position="98"/>
        <end position="111"/>
    </location>
</feature>
<dbReference type="EMBL" id="SGPK01000192">
    <property type="protein sequence ID" value="THH06494.1"/>
    <property type="molecule type" value="Genomic_DNA"/>
</dbReference>
<sequence length="177" mass="18743">MFDDVCFACSRPVDPGYVPSLPLPVYALTCPPLPTVARTALMNPSLSKNPMKLSPDGHLPPFVLHNPHPDYQLPLALASPFQGPKRISNTLHARKRSSLSSSSASSTLSTPSAPPLTDDDDSMSDPEFMLDPRAEPSTSSSTIMYARRPSTTNTRNTLAPVLSSSSSTSTSASASGV</sequence>
<protein>
    <submittedName>
        <fullName evidence="2">Uncharacterized protein</fullName>
    </submittedName>
</protein>
<dbReference type="AlphaFoldDB" id="A0A4S4L551"/>
<feature type="compositionally biased region" description="Low complexity" evidence="1">
    <location>
        <begin position="163"/>
        <end position="177"/>
    </location>
</feature>
<reference evidence="2 3" key="1">
    <citation type="submission" date="2019-02" db="EMBL/GenBank/DDBJ databases">
        <title>Genome sequencing of the rare red list fungi Phellinidium pouzarii.</title>
        <authorList>
            <person name="Buettner E."/>
            <person name="Kellner H."/>
        </authorList>
    </citation>
    <scope>NUCLEOTIDE SEQUENCE [LARGE SCALE GENOMIC DNA]</scope>
    <source>
        <strain evidence="2 3">DSM 108285</strain>
    </source>
</reference>
<organism evidence="2 3">
    <name type="scientific">Phellinidium pouzarii</name>
    <dbReference type="NCBI Taxonomy" id="167371"/>
    <lineage>
        <taxon>Eukaryota</taxon>
        <taxon>Fungi</taxon>
        <taxon>Dikarya</taxon>
        <taxon>Basidiomycota</taxon>
        <taxon>Agaricomycotina</taxon>
        <taxon>Agaricomycetes</taxon>
        <taxon>Hymenochaetales</taxon>
        <taxon>Hymenochaetaceae</taxon>
        <taxon>Phellinidium</taxon>
    </lineage>
</organism>
<dbReference type="Proteomes" id="UP000308199">
    <property type="component" value="Unassembled WGS sequence"/>
</dbReference>
<feature type="region of interest" description="Disordered" evidence="1">
    <location>
        <begin position="92"/>
        <end position="177"/>
    </location>
</feature>
<feature type="compositionally biased region" description="Polar residues" evidence="1">
    <location>
        <begin position="136"/>
        <end position="157"/>
    </location>
</feature>
<keyword evidence="3" id="KW-1185">Reference proteome</keyword>
<gene>
    <name evidence="2" type="ORF">EW145_g4052</name>
</gene>
<feature type="non-terminal residue" evidence="2">
    <location>
        <position position="177"/>
    </location>
</feature>